<comment type="subcellular location">
    <subcellularLocation>
        <location evidence="1">Cell membrane</location>
        <topology evidence="1">Multi-pass membrane protein</topology>
    </subcellularLocation>
    <subcellularLocation>
        <location evidence="21">Membrane</location>
        <topology evidence="21">Multi-pass membrane protein</topology>
    </subcellularLocation>
</comment>
<feature type="transmembrane region" description="Helical" evidence="21">
    <location>
        <begin position="1494"/>
        <end position="1513"/>
    </location>
</feature>
<evidence type="ECO:0000313" key="24">
    <source>
        <dbReference type="EMBL" id="CAF0899876.1"/>
    </source>
</evidence>
<comment type="similarity">
    <text evidence="2">Belongs to the cation transport ATPase (P-type) (TC 3.A.3) family. Type IIB subfamily.</text>
</comment>
<dbReference type="GO" id="GO:0005516">
    <property type="term" value="F:calmodulin binding"/>
    <property type="evidence" value="ECO:0007669"/>
    <property type="project" value="UniProtKB-KW"/>
</dbReference>
<evidence type="ECO:0000256" key="12">
    <source>
        <dbReference type="ARBA" id="ARBA00022840"/>
    </source>
</evidence>
<dbReference type="SUPFAM" id="SSF56784">
    <property type="entry name" value="HAD-like"/>
    <property type="match status" value="1"/>
</dbReference>
<dbReference type="InterPro" id="IPR006068">
    <property type="entry name" value="ATPase_P-typ_cation-transptr_C"/>
</dbReference>
<dbReference type="SUPFAM" id="SSF81660">
    <property type="entry name" value="Metal cation-transporting ATPase, ATP-binding domain N"/>
    <property type="match status" value="1"/>
</dbReference>
<dbReference type="InterPro" id="IPR018303">
    <property type="entry name" value="ATPase_P-typ_P_site"/>
</dbReference>
<evidence type="ECO:0000256" key="22">
    <source>
        <dbReference type="SAM" id="MobiDB-lite"/>
    </source>
</evidence>
<feature type="transmembrane region" description="Helical" evidence="21">
    <location>
        <begin position="858"/>
        <end position="881"/>
    </location>
</feature>
<dbReference type="SFLD" id="SFLDG00002">
    <property type="entry name" value="C1.7:_P-type_atpase_like"/>
    <property type="match status" value="1"/>
</dbReference>
<dbReference type="InterPro" id="IPR004014">
    <property type="entry name" value="ATPase_P-typ_cation-transptr_N"/>
</dbReference>
<dbReference type="FunFam" id="3.40.1110.10:FF:000045">
    <property type="entry name" value="Calcium-transporting ATPase"/>
    <property type="match status" value="1"/>
</dbReference>
<feature type="compositionally biased region" description="Basic and acidic residues" evidence="22">
    <location>
        <begin position="436"/>
        <end position="445"/>
    </location>
</feature>
<dbReference type="PANTHER" id="PTHR24093:SF369">
    <property type="entry name" value="CALCIUM-TRANSPORTING ATPASE"/>
    <property type="match status" value="1"/>
</dbReference>
<keyword evidence="4" id="KW-1003">Cell membrane</keyword>
<keyword evidence="19 21" id="KW-0472">Membrane</keyword>
<keyword evidence="5 21" id="KW-0109">Calcium transport</keyword>
<dbReference type="Pfam" id="PF00690">
    <property type="entry name" value="Cation_ATPase_N"/>
    <property type="match status" value="1"/>
</dbReference>
<keyword evidence="18 21" id="KW-0406">Ion transport</keyword>
<feature type="compositionally biased region" description="Basic and acidic residues" evidence="22">
    <location>
        <begin position="379"/>
        <end position="394"/>
    </location>
</feature>
<dbReference type="InterPro" id="IPR044492">
    <property type="entry name" value="P_typ_ATPase_HD_dom"/>
</dbReference>
<dbReference type="EMBL" id="CAJNOI010000036">
    <property type="protein sequence ID" value="CAF0899876.1"/>
    <property type="molecule type" value="Genomic_DNA"/>
</dbReference>
<dbReference type="GO" id="GO:0005388">
    <property type="term" value="F:P-type calcium transporter activity"/>
    <property type="evidence" value="ECO:0007669"/>
    <property type="project" value="UniProtKB-EC"/>
</dbReference>
<proteinExistence type="inferred from homology"/>
<organism evidence="24 25">
    <name type="scientific">Adineta steineri</name>
    <dbReference type="NCBI Taxonomy" id="433720"/>
    <lineage>
        <taxon>Eukaryota</taxon>
        <taxon>Metazoa</taxon>
        <taxon>Spiralia</taxon>
        <taxon>Gnathifera</taxon>
        <taxon>Rotifera</taxon>
        <taxon>Eurotatoria</taxon>
        <taxon>Bdelloidea</taxon>
        <taxon>Adinetida</taxon>
        <taxon>Adinetidae</taxon>
        <taxon>Adineta</taxon>
    </lineage>
</organism>
<dbReference type="InterPro" id="IPR001757">
    <property type="entry name" value="P_typ_ATPase"/>
</dbReference>
<feature type="compositionally biased region" description="Basic and acidic residues" evidence="22">
    <location>
        <begin position="751"/>
        <end position="773"/>
    </location>
</feature>
<feature type="compositionally biased region" description="Basic and acidic residues" evidence="22">
    <location>
        <begin position="599"/>
        <end position="634"/>
    </location>
</feature>
<dbReference type="SUPFAM" id="SSF81665">
    <property type="entry name" value="Calcium ATPase, transmembrane domain M"/>
    <property type="match status" value="1"/>
</dbReference>
<dbReference type="PROSITE" id="PS00154">
    <property type="entry name" value="ATPASE_E1_E2"/>
    <property type="match status" value="1"/>
</dbReference>
<evidence type="ECO:0000256" key="5">
    <source>
        <dbReference type="ARBA" id="ARBA00022568"/>
    </source>
</evidence>
<sequence length="2523" mass="284343">MPFFKKKKSAADEAAGGGGDSSMFDITLDQLKELMEVRGKDLKEKLKSSEYNGVKGILEKLKVDGKKGLDSNNEEDFKQRVGAYGRNEIPPKPMKTFIRLCYEALHDMLLIILLVCAIVSIGLSFYKAPSNGAEDDEPNLEWIEGVAILVAVLVVVFVTAFNDWRKERQFRGLQNKIEKDQQTSVIRDGHIQEIPVAELVVGDLCFIKYGDLLPADGLVVQASDLKIDESSITGETDLVKKGSKDDVGLLSGTNVMEGSGRMVVVGVGLNSQVGNIMSLLGATGGDSKKKKKGKGKDKDKGKGKDKDKKKDEKDEKSKTKKPKPLSSTKVSPDKSTSDEKESKRQTTTVETIDETKPSTPKHPRVRKLPEFKQLSTDEQEMKPIKKEKNTKQTKEPGTSESSDDEQEKKPKKVSSSSESSDNDEDQKKKLTKTKVKKDEETKKSSSSESSDSEEKKKSSSSESNDDEQEKKKSSSDEINKDKSKKSTDATVEKPKKSSSNEKRDEEQKKKPTKTQSNNEQEKKKSSTSEINKDKTKKSNSNESITDEQKKKPIKDEKRDTQEKKQSSSDEINKTKSKKTENANDEQQKTSSTNESSSGEEQKKKSTKTETTIKQDKKKSSSNESIKDKPEEKSSSSESSSDEDEEKKSGKKENNDTKQKKKTTKTETVVKQDKKKSSSGESSSDEEEEAKNSDNDKKLKKKSTKTETIVKQDKKKSSSNDISKDKQEKKSSSSESSSDEEEEKKKKLTKSKSTDSKLDKKSNKNESSGDEKQDKKSKKKKQEESDADDDERPSTTSSIQTKIAKDDKKKSGKGKDDNEDSEQKPPGLAALAEDADDDDEGGSNDEKHKSVLQEKLTKLALYIGYIGMAAAVLTLICLIIRFCISNYVVKGNKGSGSDVSYFISFLIQAITVVVVSVPEGLPLAVTLALAYAVRKMMTDNNLVRHLDACETMGNASTICSDKTGTLTTNRMTVVQCYFNGKHYDKLPKKDEIDKEILATLFEGITVNSNYTSKIEKAKDDEGLPKQVGNKTECALLDLIQKWDGSYDEIRKEIPEEKLAKVYTFNSARKMMSTVIEREGGYRLYTKGASEMVLAKCKSIIDKGDKPKELNDHEKKKITKHVIEKMANDGLRTICICYKDLGEDKQNWDDEDKIIKDLICIGIVGIEDPVRDEVPEAIEKCQKAGVVVRMVTGDNITTARSIATKCGIIKPDDDFLVLEGKEFNKRIRDSNGKISQKKLDEIWPKLRVLARSSPTDKYNLVNGIVESKVTAHREVVAVTGDGTNDGPALKRADVGFAMGIQGTDVAKQASDIILTDDNFSSIVKAMMWGRNVYDCIAKFLQFQLTANLSAGVLSVISAAAISSVPLRAVQMLWVNLVMDTLASLALATEPPTEDLLNRKPYGRTKSIISPMMMRNILGQSIYQLIIMFVILYAGQYFLDVESTVNKIQSSPQSGRELSQQFTLVFNAFVLMTLFNEINSRKLHGERNVFKGIFSNPFFYCIWTFCFVAQILIVTFGDKVFSCARLSIIHWAWSLLFGLGSLAWQQVLLFIPIEPFSKCFSAVYRVCCPCLYKKQFKEQDEDKGEDKGERPKSADQKKPSKKSDSDEESDTEHNPPAPGKYATIGHLTNATVVMKPPPIFARYMLRKSVDRLNTEFQVINAFRSRLEAVKNKRNEETVEQKRSRQSILVSHINNNTKWKQHGITIAGGNGQGDQLNQLYRPSGIYVDDDHQTIYIADCWNHRIVEWKYGAKNGQVVAGGNRKGNRSDQLNGPTDLIVDKKNDSLIICDYRNRRVVRWSRQNGRNGETIISDIDCRGLSMDKNGNLYISDCKRNEVRRWKQGDEKGELVAGGNGQGYYLNQLNKPTYIFIDEDYSLYISDEQNHRVMKWEKDARKGIIVAGGNGQGNSLKQLRYPRGVIVDDLGQIYVADCLNNRIMRWCEGDKEGEIVAGGNGQGKQPDQLSYPRGLSFDVEGNLYVVDCLNNRVQKFDVDSKSTLYEDRGKLTLHMSDYDMNIQGIKKSFLFKEQNQLTTNFNIGEANKSTDSWANVQFVLVNLSMHLSKLAFAMLDVLRSLANNSILMFVNSDVDFDTLSNKTILLFTTNQFVSSMATKPKQLKKTFILEEKKSNADQYERFTDSEDLMFQLADEICRYYKWKADDYPRSDYSLLIDEKVKLANQIHSELKKVYEKFSTNDTDNKPPICATTSLVWLTSSSYNDNDNDISKIQNLFADVISSFSTCENEQECYHGVQSPECNYTIFLIIDSSYGSSVLTEFEKLPNIKQVYCYDQSGSTKNGIKNSFSKLRSRLTHDLIAHYNKLGNDYNDKRHPKDAKEMFLKMQTIADIVFDNISYSQADHWMLILYQMNGPSIAIALHNAHVMAFIQPYNNIPDCQHHINIHNAKRFTLFSYSGNIITWLWNNNVIPDHLDHIIIFCPSFDDKEYIQAWTQRYTQKIKKIITHDVLERELLIVGLGYIEKLRSDLEEREECESILNLLKEDHSRICEALLGCMTNQISQQDEYIRLSEEAS</sequence>
<comment type="catalytic activity">
    <reaction evidence="21">
        <text>Ca(2+)(in) + ATP + H2O = Ca(2+)(out) + ADP + phosphate + H(+)</text>
        <dbReference type="Rhea" id="RHEA:18105"/>
        <dbReference type="ChEBI" id="CHEBI:15377"/>
        <dbReference type="ChEBI" id="CHEBI:15378"/>
        <dbReference type="ChEBI" id="CHEBI:29108"/>
        <dbReference type="ChEBI" id="CHEBI:30616"/>
        <dbReference type="ChEBI" id="CHEBI:43474"/>
        <dbReference type="ChEBI" id="CHEBI:456216"/>
        <dbReference type="EC" id="7.2.2.10"/>
    </reaction>
</comment>
<feature type="transmembrane region" description="Helical" evidence="21">
    <location>
        <begin position="146"/>
        <end position="164"/>
    </location>
</feature>
<dbReference type="Gene3D" id="2.70.150.10">
    <property type="entry name" value="Calcium-transporting ATPase, cytoplasmic transduction domain A"/>
    <property type="match status" value="1"/>
</dbReference>
<evidence type="ECO:0000256" key="4">
    <source>
        <dbReference type="ARBA" id="ARBA00022475"/>
    </source>
</evidence>
<evidence type="ECO:0000256" key="17">
    <source>
        <dbReference type="ARBA" id="ARBA00023008"/>
    </source>
</evidence>
<dbReference type="GO" id="GO:0016887">
    <property type="term" value="F:ATP hydrolysis activity"/>
    <property type="evidence" value="ECO:0007669"/>
    <property type="project" value="InterPro"/>
</dbReference>
<feature type="compositionally biased region" description="Basic and acidic residues" evidence="22">
    <location>
        <begin position="703"/>
        <end position="731"/>
    </location>
</feature>
<dbReference type="Gene3D" id="3.40.50.1000">
    <property type="entry name" value="HAD superfamily/HAD-like"/>
    <property type="match status" value="1"/>
</dbReference>
<keyword evidence="13" id="KW-0460">Magnesium</keyword>
<keyword evidence="6 21" id="KW-0812">Transmembrane</keyword>
<feature type="compositionally biased region" description="Basic and acidic residues" evidence="22">
    <location>
        <begin position="546"/>
        <end position="587"/>
    </location>
</feature>
<feature type="compositionally biased region" description="Low complexity" evidence="22">
    <location>
        <begin position="588"/>
        <end position="598"/>
    </location>
</feature>
<dbReference type="NCBIfam" id="TIGR01517">
    <property type="entry name" value="ATPase-IIB_Ca"/>
    <property type="match status" value="1"/>
</dbReference>
<dbReference type="SMART" id="SM00831">
    <property type="entry name" value="Cation_ATPase_N"/>
    <property type="match status" value="1"/>
</dbReference>
<dbReference type="Proteomes" id="UP000663877">
    <property type="component" value="Unassembled WGS sequence"/>
</dbReference>
<reference evidence="24" key="1">
    <citation type="submission" date="2021-02" db="EMBL/GenBank/DDBJ databases">
        <authorList>
            <person name="Nowell W R."/>
        </authorList>
    </citation>
    <scope>NUCLEOTIDE SEQUENCE</scope>
</reference>
<evidence type="ECO:0000256" key="13">
    <source>
        <dbReference type="ARBA" id="ARBA00022842"/>
    </source>
</evidence>
<dbReference type="EC" id="7.2.2.10" evidence="21"/>
<keyword evidence="12 21" id="KW-0067">ATP-binding</keyword>
<dbReference type="SUPFAM" id="SSF81653">
    <property type="entry name" value="Calcium ATPase, transduction domain A"/>
    <property type="match status" value="1"/>
</dbReference>
<dbReference type="Pfam" id="PF00689">
    <property type="entry name" value="Cation_ATPase_C"/>
    <property type="match status" value="1"/>
</dbReference>
<evidence type="ECO:0000313" key="25">
    <source>
        <dbReference type="Proteomes" id="UP000663877"/>
    </source>
</evidence>
<feature type="compositionally biased region" description="Basic and acidic residues" evidence="22">
    <location>
        <begin position="331"/>
        <end position="344"/>
    </location>
</feature>
<feature type="compositionally biased region" description="Basic and acidic residues" evidence="22">
    <location>
        <begin position="296"/>
        <end position="317"/>
    </location>
</feature>
<dbReference type="CDD" id="cd05819">
    <property type="entry name" value="NHL"/>
    <property type="match status" value="1"/>
</dbReference>
<feature type="repeat" description="NHL" evidence="20">
    <location>
        <begin position="1714"/>
        <end position="1746"/>
    </location>
</feature>
<dbReference type="Pfam" id="PF01436">
    <property type="entry name" value="NHL"/>
    <property type="match status" value="2"/>
</dbReference>
<feature type="domain" description="Cation-transporting P-type ATPase N-terminal" evidence="23">
    <location>
        <begin position="50"/>
        <end position="125"/>
    </location>
</feature>
<evidence type="ECO:0000256" key="3">
    <source>
        <dbReference type="ARBA" id="ARBA00022448"/>
    </source>
</evidence>
<dbReference type="InterPro" id="IPR011042">
    <property type="entry name" value="6-blade_b-propeller_TolB-like"/>
</dbReference>
<feature type="repeat" description="NHL" evidence="20">
    <location>
        <begin position="1952"/>
        <end position="1988"/>
    </location>
</feature>
<evidence type="ECO:0000256" key="7">
    <source>
        <dbReference type="ARBA" id="ARBA00022723"/>
    </source>
</evidence>
<dbReference type="FunFam" id="1.20.1110.10:FF:000001">
    <property type="entry name" value="Calcium-transporting ATPase"/>
    <property type="match status" value="1"/>
</dbReference>
<dbReference type="GO" id="GO:0005886">
    <property type="term" value="C:plasma membrane"/>
    <property type="evidence" value="ECO:0007669"/>
    <property type="project" value="UniProtKB-SubCell"/>
</dbReference>
<feature type="compositionally biased region" description="Basic and acidic residues" evidence="22">
    <location>
        <begin position="468"/>
        <end position="509"/>
    </location>
</feature>
<keyword evidence="10" id="KW-0187">Copper transport</keyword>
<evidence type="ECO:0000256" key="9">
    <source>
        <dbReference type="ARBA" id="ARBA00022741"/>
    </source>
</evidence>
<dbReference type="FunFam" id="1.20.1110.10:FF:000033">
    <property type="entry name" value="Calcium-transporting ATPase"/>
    <property type="match status" value="1"/>
</dbReference>
<evidence type="ECO:0000256" key="11">
    <source>
        <dbReference type="ARBA" id="ARBA00022837"/>
    </source>
</evidence>
<dbReference type="Pfam" id="PF13246">
    <property type="entry name" value="Cation_ATPase"/>
    <property type="match status" value="1"/>
</dbReference>
<dbReference type="Pfam" id="PF00122">
    <property type="entry name" value="E1-E2_ATPase"/>
    <property type="match status" value="1"/>
</dbReference>
<keyword evidence="17" id="KW-0186">Copper</keyword>
<dbReference type="NCBIfam" id="TIGR01494">
    <property type="entry name" value="ATPase_P-type"/>
    <property type="match status" value="2"/>
</dbReference>
<feature type="region of interest" description="Disordered" evidence="22">
    <location>
        <begin position="1578"/>
        <end position="1620"/>
    </location>
</feature>
<keyword evidence="14" id="KW-0112">Calmodulin-binding</keyword>
<dbReference type="InterPro" id="IPR059000">
    <property type="entry name" value="ATPase_P-type_domA"/>
</dbReference>
<evidence type="ECO:0000256" key="21">
    <source>
        <dbReference type="RuleBase" id="RU361146"/>
    </source>
</evidence>
<evidence type="ECO:0000256" key="19">
    <source>
        <dbReference type="ARBA" id="ARBA00023136"/>
    </source>
</evidence>
<feature type="compositionally biased region" description="Basic and acidic residues" evidence="22">
    <location>
        <begin position="645"/>
        <end position="677"/>
    </location>
</feature>
<protein>
    <recommendedName>
        <fullName evidence="21">Calcium-transporting ATPase</fullName>
        <ecNumber evidence="21">7.2.2.10</ecNumber>
    </recommendedName>
</protein>
<comment type="caution">
    <text evidence="24">The sequence shown here is derived from an EMBL/GenBank/DDBJ whole genome shotgun (WGS) entry which is preliminary data.</text>
</comment>
<feature type="transmembrane region" description="Helical" evidence="21">
    <location>
        <begin position="1525"/>
        <end position="1548"/>
    </location>
</feature>
<feature type="transmembrane region" description="Helical" evidence="21">
    <location>
        <begin position="104"/>
        <end position="126"/>
    </location>
</feature>
<evidence type="ECO:0000256" key="14">
    <source>
        <dbReference type="ARBA" id="ARBA00022860"/>
    </source>
</evidence>
<dbReference type="FunFam" id="1.20.1110.10:FF:000002">
    <property type="entry name" value="Calcium-transporting ATPase"/>
    <property type="match status" value="1"/>
</dbReference>
<comment type="function">
    <text evidence="21">Catalyzes the hydrolysis of ATP coupled with the transport of calcium.</text>
</comment>
<dbReference type="PROSITE" id="PS51125">
    <property type="entry name" value="NHL"/>
    <property type="match status" value="2"/>
</dbReference>
<dbReference type="FunFam" id="2.70.150.10:FF:000001">
    <property type="entry name" value="Calcium-transporting ATPase"/>
    <property type="match status" value="1"/>
</dbReference>
<feature type="compositionally biased region" description="Basic and acidic residues" evidence="22">
    <location>
        <begin position="1578"/>
        <end position="1601"/>
    </location>
</feature>
<dbReference type="SFLD" id="SFLDS00003">
    <property type="entry name" value="Haloacid_Dehalogenase"/>
    <property type="match status" value="1"/>
</dbReference>
<feature type="transmembrane region" description="Helical" evidence="21">
    <location>
        <begin position="1419"/>
        <end position="1436"/>
    </location>
</feature>
<keyword evidence="7" id="KW-0479">Metal-binding</keyword>
<keyword evidence="8" id="KW-0677">Repeat</keyword>
<dbReference type="InterPro" id="IPR036412">
    <property type="entry name" value="HAD-like_sf"/>
</dbReference>
<comment type="caution">
    <text evidence="21">Lacks conserved residue(s) required for the propagation of feature annotation.</text>
</comment>
<evidence type="ECO:0000256" key="20">
    <source>
        <dbReference type="PROSITE-ProRule" id="PRU00504"/>
    </source>
</evidence>
<evidence type="ECO:0000256" key="16">
    <source>
        <dbReference type="ARBA" id="ARBA00022989"/>
    </source>
</evidence>
<dbReference type="SFLD" id="SFLDF00027">
    <property type="entry name" value="p-type_atpase"/>
    <property type="match status" value="1"/>
</dbReference>
<dbReference type="Gene3D" id="2.120.10.30">
    <property type="entry name" value="TolB, C-terminal domain"/>
    <property type="match status" value="3"/>
</dbReference>
<dbReference type="GO" id="GO:0005524">
    <property type="term" value="F:ATP binding"/>
    <property type="evidence" value="ECO:0007669"/>
    <property type="project" value="UniProtKB-KW"/>
</dbReference>
<dbReference type="Gene3D" id="3.40.1110.10">
    <property type="entry name" value="Calcium-transporting ATPase, cytoplasmic domain N"/>
    <property type="match status" value="1"/>
</dbReference>
<evidence type="ECO:0000256" key="2">
    <source>
        <dbReference type="ARBA" id="ARBA00006124"/>
    </source>
</evidence>
<feature type="compositionally biased region" description="Basic and acidic residues" evidence="22">
    <location>
        <begin position="802"/>
        <end position="815"/>
    </location>
</feature>
<evidence type="ECO:0000256" key="1">
    <source>
        <dbReference type="ARBA" id="ARBA00004651"/>
    </source>
</evidence>
<evidence type="ECO:0000256" key="18">
    <source>
        <dbReference type="ARBA" id="ARBA00023065"/>
    </source>
</evidence>
<keyword evidence="16 21" id="KW-1133">Transmembrane helix</keyword>
<evidence type="ECO:0000256" key="15">
    <source>
        <dbReference type="ARBA" id="ARBA00022967"/>
    </source>
</evidence>
<dbReference type="PANTHER" id="PTHR24093">
    <property type="entry name" value="CATION TRANSPORTING ATPASE"/>
    <property type="match status" value="1"/>
</dbReference>
<keyword evidence="3 21" id="KW-0813">Transport</keyword>
<keyword evidence="9 21" id="KW-0547">Nucleotide-binding</keyword>
<feature type="compositionally biased region" description="Basic and acidic residues" evidence="22">
    <location>
        <begin position="519"/>
        <end position="533"/>
    </location>
</feature>
<evidence type="ECO:0000256" key="8">
    <source>
        <dbReference type="ARBA" id="ARBA00022737"/>
    </source>
</evidence>
<dbReference type="GO" id="GO:0046872">
    <property type="term" value="F:metal ion binding"/>
    <property type="evidence" value="ECO:0007669"/>
    <property type="project" value="UniProtKB-KW"/>
</dbReference>
<dbReference type="InterPro" id="IPR023298">
    <property type="entry name" value="ATPase_P-typ_TM_dom_sf"/>
</dbReference>
<name>A0A813ZIE5_9BILA</name>
<accession>A0A813ZIE5</accession>
<evidence type="ECO:0000259" key="23">
    <source>
        <dbReference type="SMART" id="SM00831"/>
    </source>
</evidence>
<evidence type="ECO:0000256" key="6">
    <source>
        <dbReference type="ARBA" id="ARBA00022692"/>
    </source>
</evidence>
<keyword evidence="15" id="KW-1278">Translocase</keyword>
<dbReference type="SUPFAM" id="SSF101898">
    <property type="entry name" value="NHL repeat"/>
    <property type="match status" value="1"/>
</dbReference>
<keyword evidence="11 21" id="KW-0106">Calcium</keyword>
<dbReference type="GO" id="GO:0006825">
    <property type="term" value="P:copper ion transport"/>
    <property type="evidence" value="ECO:0007669"/>
    <property type="project" value="UniProtKB-KW"/>
</dbReference>
<dbReference type="InterPro" id="IPR006408">
    <property type="entry name" value="P-type_ATPase_IIB"/>
</dbReference>
<dbReference type="PRINTS" id="PR00121">
    <property type="entry name" value="NAKATPASE"/>
</dbReference>
<dbReference type="InterPro" id="IPR008250">
    <property type="entry name" value="ATPase_P-typ_transduc_dom_A_sf"/>
</dbReference>
<feature type="region of interest" description="Disordered" evidence="22">
    <location>
        <begin position="1"/>
        <end position="22"/>
    </location>
</feature>
<evidence type="ECO:0000256" key="10">
    <source>
        <dbReference type="ARBA" id="ARBA00022796"/>
    </source>
</evidence>
<gene>
    <name evidence="24" type="ORF">BJG266_LOCUS10412</name>
</gene>
<dbReference type="FunFam" id="3.40.50.1000:FF:000144">
    <property type="entry name" value="copper-transporting ATPase 1 isoform X2"/>
    <property type="match status" value="1"/>
</dbReference>
<dbReference type="InterPro" id="IPR023299">
    <property type="entry name" value="ATPase_P-typ_cyto_dom_N"/>
</dbReference>
<dbReference type="Gene3D" id="1.20.1110.10">
    <property type="entry name" value="Calcium-transporting ATPase, transmembrane domain"/>
    <property type="match status" value="2"/>
</dbReference>
<dbReference type="InterPro" id="IPR001258">
    <property type="entry name" value="NHL_repeat"/>
</dbReference>
<feature type="region of interest" description="Disordered" evidence="22">
    <location>
        <begin position="280"/>
        <end position="826"/>
    </location>
</feature>
<dbReference type="InterPro" id="IPR023214">
    <property type="entry name" value="HAD_sf"/>
</dbReference>
<dbReference type="GO" id="GO:0051480">
    <property type="term" value="P:regulation of cytosolic calcium ion concentration"/>
    <property type="evidence" value="ECO:0007669"/>
    <property type="project" value="TreeGrafter"/>
</dbReference>
<feature type="transmembrane region" description="Helical" evidence="21">
    <location>
        <begin position="901"/>
        <end position="932"/>
    </location>
</feature>